<dbReference type="Proteomes" id="UP001331761">
    <property type="component" value="Unassembled WGS sequence"/>
</dbReference>
<keyword evidence="3" id="KW-1185">Reference proteome</keyword>
<reference evidence="2 3" key="1">
    <citation type="submission" date="2019-10" db="EMBL/GenBank/DDBJ databases">
        <title>Assembly and Annotation for the nematode Trichostrongylus colubriformis.</title>
        <authorList>
            <person name="Martin J."/>
        </authorList>
    </citation>
    <scope>NUCLEOTIDE SEQUENCE [LARGE SCALE GENOMIC DNA]</scope>
    <source>
        <strain evidence="2">G859</strain>
        <tissue evidence="2">Whole worm</tissue>
    </source>
</reference>
<evidence type="ECO:0000313" key="2">
    <source>
        <dbReference type="EMBL" id="KAK5965700.1"/>
    </source>
</evidence>
<evidence type="ECO:0000313" key="3">
    <source>
        <dbReference type="Proteomes" id="UP001331761"/>
    </source>
</evidence>
<feature type="transmembrane region" description="Helical" evidence="1">
    <location>
        <begin position="165"/>
        <end position="183"/>
    </location>
</feature>
<comment type="caution">
    <text evidence="2">The sequence shown here is derived from an EMBL/GenBank/DDBJ whole genome shotgun (WGS) entry which is preliminary data.</text>
</comment>
<organism evidence="2 3">
    <name type="scientific">Trichostrongylus colubriformis</name>
    <name type="common">Black scour worm</name>
    <dbReference type="NCBI Taxonomy" id="6319"/>
    <lineage>
        <taxon>Eukaryota</taxon>
        <taxon>Metazoa</taxon>
        <taxon>Ecdysozoa</taxon>
        <taxon>Nematoda</taxon>
        <taxon>Chromadorea</taxon>
        <taxon>Rhabditida</taxon>
        <taxon>Rhabditina</taxon>
        <taxon>Rhabditomorpha</taxon>
        <taxon>Strongyloidea</taxon>
        <taxon>Trichostrongylidae</taxon>
        <taxon>Trichostrongylus</taxon>
    </lineage>
</organism>
<gene>
    <name evidence="2" type="ORF">GCK32_010005</name>
</gene>
<proteinExistence type="predicted"/>
<feature type="non-terminal residue" evidence="2">
    <location>
        <position position="288"/>
    </location>
</feature>
<dbReference type="AlphaFoldDB" id="A0AAN8ERZ1"/>
<evidence type="ECO:0000256" key="1">
    <source>
        <dbReference type="SAM" id="Phobius"/>
    </source>
</evidence>
<dbReference type="EMBL" id="WIXE01024329">
    <property type="protein sequence ID" value="KAK5965700.1"/>
    <property type="molecule type" value="Genomic_DNA"/>
</dbReference>
<protein>
    <submittedName>
        <fullName evidence="2">Uncharacterized protein</fullName>
    </submittedName>
</protein>
<keyword evidence="1" id="KW-1133">Transmembrane helix</keyword>
<feature type="transmembrane region" description="Helical" evidence="1">
    <location>
        <begin position="36"/>
        <end position="54"/>
    </location>
</feature>
<feature type="transmembrane region" description="Helical" evidence="1">
    <location>
        <begin position="133"/>
        <end position="153"/>
    </location>
</feature>
<name>A0AAN8ERZ1_TRICO</name>
<keyword evidence="1" id="KW-0472">Membrane</keyword>
<feature type="transmembrane region" description="Helical" evidence="1">
    <location>
        <begin position="6"/>
        <end position="24"/>
    </location>
</feature>
<feature type="transmembrane region" description="Helical" evidence="1">
    <location>
        <begin position="249"/>
        <end position="269"/>
    </location>
</feature>
<accession>A0AAN8ERZ1</accession>
<keyword evidence="1" id="KW-0812">Transmembrane</keyword>
<sequence>MLFLLQTIAECLLAVFYIFVIIFIVSSKAKVFRNSFFLMFVATGKTSACIAIALCLETVPNIRQIFCSEGGLIKELPLSYEETTKTTIAAPALSSCERRVRLGTQADLPNRPPRNETIRELLWTSYLSMISKLFYAGIADVISILSLCFLRLNRELDLGEEYKQMVLVALIGNGTGYIAHMIGNMVIAANRYSAICFIHLYDKVTQASYVIFHFFHPPRSDLVYIRKPDGTSTYKGLQKQTDMIARCTYVAFAMVYAFVSVCINLRIFFEWRKISRSNNGSERKLREK</sequence>